<name>A0A0S3R296_PHAAN</name>
<dbReference type="InterPro" id="IPR021109">
    <property type="entry name" value="Peptidase_aspartic_dom_sf"/>
</dbReference>
<feature type="domain" description="Peptidase A3A" evidence="1">
    <location>
        <begin position="35"/>
        <end position="98"/>
    </location>
</feature>
<evidence type="ECO:0000313" key="2">
    <source>
        <dbReference type="EMBL" id="BAT74747.1"/>
    </source>
</evidence>
<dbReference type="InterPro" id="IPR000588">
    <property type="entry name" value="Pept_A3A"/>
</dbReference>
<dbReference type="AlphaFoldDB" id="A0A0S3R296"/>
<evidence type="ECO:0000259" key="1">
    <source>
        <dbReference type="Pfam" id="PF02160"/>
    </source>
</evidence>
<dbReference type="CDD" id="cd00303">
    <property type="entry name" value="retropepsin_like"/>
    <property type="match status" value="1"/>
</dbReference>
<dbReference type="GO" id="GO:0006508">
    <property type="term" value="P:proteolysis"/>
    <property type="evidence" value="ECO:0007669"/>
    <property type="project" value="InterPro"/>
</dbReference>
<dbReference type="Pfam" id="PF02160">
    <property type="entry name" value="Peptidase_A3"/>
    <property type="match status" value="1"/>
</dbReference>
<dbReference type="EMBL" id="AP015034">
    <property type="protein sequence ID" value="BAT74747.1"/>
    <property type="molecule type" value="Genomic_DNA"/>
</dbReference>
<organism evidence="2 3">
    <name type="scientific">Vigna angularis var. angularis</name>
    <dbReference type="NCBI Taxonomy" id="157739"/>
    <lineage>
        <taxon>Eukaryota</taxon>
        <taxon>Viridiplantae</taxon>
        <taxon>Streptophyta</taxon>
        <taxon>Embryophyta</taxon>
        <taxon>Tracheophyta</taxon>
        <taxon>Spermatophyta</taxon>
        <taxon>Magnoliopsida</taxon>
        <taxon>eudicotyledons</taxon>
        <taxon>Gunneridae</taxon>
        <taxon>Pentapetalae</taxon>
        <taxon>rosids</taxon>
        <taxon>fabids</taxon>
        <taxon>Fabales</taxon>
        <taxon>Fabaceae</taxon>
        <taxon>Papilionoideae</taxon>
        <taxon>50 kb inversion clade</taxon>
        <taxon>NPAAA clade</taxon>
        <taxon>indigoferoid/millettioid clade</taxon>
        <taxon>Phaseoleae</taxon>
        <taxon>Vigna</taxon>
    </lineage>
</organism>
<evidence type="ECO:0000313" key="3">
    <source>
        <dbReference type="Proteomes" id="UP000291084"/>
    </source>
</evidence>
<accession>A0A0S3R296</accession>
<dbReference type="GO" id="GO:0004190">
    <property type="term" value="F:aspartic-type endopeptidase activity"/>
    <property type="evidence" value="ECO:0007669"/>
    <property type="project" value="InterPro"/>
</dbReference>
<keyword evidence="3" id="KW-1185">Reference proteome</keyword>
<dbReference type="OrthoDB" id="1433710at2759"/>
<protein>
    <recommendedName>
        <fullName evidence="1">Peptidase A3A domain-containing protein</fullName>
    </recommendedName>
</protein>
<sequence length="108" mass="11895">MSVKVLIDGGSSDNFLQPRVAEFLKLPVVMTPSFKVMVGNENYMESEGLIQNLTLIAQGNVFTLPVFLLSFSGADLILGANWLKTIGPHLADYDSLQIKFLQDGRFTT</sequence>
<reference evidence="2 3" key="1">
    <citation type="journal article" date="2015" name="Sci. Rep.">
        <title>The power of single molecule real-time sequencing technology in the de novo assembly of a eukaryotic genome.</title>
        <authorList>
            <person name="Sakai H."/>
            <person name="Naito K."/>
            <person name="Ogiso-Tanaka E."/>
            <person name="Takahashi Y."/>
            <person name="Iseki K."/>
            <person name="Muto C."/>
            <person name="Satou K."/>
            <person name="Teruya K."/>
            <person name="Shiroma A."/>
            <person name="Shimoji M."/>
            <person name="Hirano T."/>
            <person name="Itoh T."/>
            <person name="Kaga A."/>
            <person name="Tomooka N."/>
        </authorList>
    </citation>
    <scope>NUCLEOTIDE SEQUENCE [LARGE SCALE GENOMIC DNA]</scope>
    <source>
        <strain evidence="3">cv. Shumari</strain>
    </source>
</reference>
<dbReference type="Proteomes" id="UP000291084">
    <property type="component" value="Chromosome 1"/>
</dbReference>
<proteinExistence type="predicted"/>
<gene>
    <name evidence="2" type="primary">Vigan.01G249400</name>
    <name evidence="2" type="ORF">VIGAN_01249400</name>
</gene>
<dbReference type="SUPFAM" id="SSF50630">
    <property type="entry name" value="Acid proteases"/>
    <property type="match status" value="1"/>
</dbReference>
<dbReference type="Gene3D" id="2.40.70.10">
    <property type="entry name" value="Acid Proteases"/>
    <property type="match status" value="1"/>
</dbReference>